<dbReference type="EMBL" id="LRGB01012804">
    <property type="protein sequence ID" value="KZR99733.1"/>
    <property type="molecule type" value="Genomic_DNA"/>
</dbReference>
<dbReference type="AlphaFoldDB" id="A0A162CVF3"/>
<evidence type="ECO:0000313" key="2">
    <source>
        <dbReference type="Proteomes" id="UP000076858"/>
    </source>
</evidence>
<dbReference type="Proteomes" id="UP000076858">
    <property type="component" value="Unassembled WGS sequence"/>
</dbReference>
<organism evidence="1 2">
    <name type="scientific">Daphnia magna</name>
    <dbReference type="NCBI Taxonomy" id="35525"/>
    <lineage>
        <taxon>Eukaryota</taxon>
        <taxon>Metazoa</taxon>
        <taxon>Ecdysozoa</taxon>
        <taxon>Arthropoda</taxon>
        <taxon>Crustacea</taxon>
        <taxon>Branchiopoda</taxon>
        <taxon>Diplostraca</taxon>
        <taxon>Cladocera</taxon>
        <taxon>Anomopoda</taxon>
        <taxon>Daphniidae</taxon>
        <taxon>Daphnia</taxon>
    </lineage>
</organism>
<reference evidence="1 2" key="1">
    <citation type="submission" date="2016-03" db="EMBL/GenBank/DDBJ databases">
        <title>EvidentialGene: Evidence-directed Construction of Genes on Genomes.</title>
        <authorList>
            <person name="Gilbert D.G."/>
            <person name="Choi J.-H."/>
            <person name="Mockaitis K."/>
            <person name="Colbourne J."/>
            <person name="Pfrender M."/>
        </authorList>
    </citation>
    <scope>NUCLEOTIDE SEQUENCE [LARGE SCALE GENOMIC DNA]</scope>
    <source>
        <strain evidence="1 2">Xinb3</strain>
        <tissue evidence="1">Complete organism</tissue>
    </source>
</reference>
<protein>
    <submittedName>
        <fullName evidence="1">Uncharacterized protein</fullName>
    </submittedName>
</protein>
<comment type="caution">
    <text evidence="1">The sequence shown here is derived from an EMBL/GenBank/DDBJ whole genome shotgun (WGS) entry which is preliminary data.</text>
</comment>
<feature type="non-terminal residue" evidence="1">
    <location>
        <position position="1"/>
    </location>
</feature>
<evidence type="ECO:0000313" key="1">
    <source>
        <dbReference type="EMBL" id="KZR99733.1"/>
    </source>
</evidence>
<sequence length="94" mass="10657">ARKPLEPYRNPSRKKKFLRGLPFIGFFFLDPGSDPGFHDPGHSPIPDRAFRHLFVTFSRSGNTAIDGTFRLLRPVIFPLELVLPGNTSPVTHWS</sequence>
<proteinExistence type="predicted"/>
<keyword evidence="2" id="KW-1185">Reference proteome</keyword>
<accession>A0A162CVF3</accession>
<gene>
    <name evidence="1" type="ORF">APZ42_004291</name>
</gene>
<name>A0A162CVF3_9CRUS</name>